<dbReference type="EMBL" id="JACOME010000001">
    <property type="protein sequence ID" value="MBC3844816.1"/>
    <property type="molecule type" value="Genomic_DNA"/>
</dbReference>
<evidence type="ECO:0000313" key="2">
    <source>
        <dbReference type="Proteomes" id="UP000607435"/>
    </source>
</evidence>
<dbReference type="Pfam" id="PF13489">
    <property type="entry name" value="Methyltransf_23"/>
    <property type="match status" value="1"/>
</dbReference>
<dbReference type="GO" id="GO:0032259">
    <property type="term" value="P:methylation"/>
    <property type="evidence" value="ECO:0007669"/>
    <property type="project" value="UniProtKB-KW"/>
</dbReference>
<evidence type="ECO:0000313" key="1">
    <source>
        <dbReference type="EMBL" id="MBC3844816.1"/>
    </source>
</evidence>
<comment type="caution">
    <text evidence="1">The sequence shown here is derived from an EMBL/GenBank/DDBJ whole genome shotgun (WGS) entry which is preliminary data.</text>
</comment>
<dbReference type="GO" id="GO:0008168">
    <property type="term" value="F:methyltransferase activity"/>
    <property type="evidence" value="ECO:0007669"/>
    <property type="project" value="UniProtKB-KW"/>
</dbReference>
<name>A0ABR6XWG7_9FLAO</name>
<keyword evidence="1" id="KW-0489">Methyltransferase</keyword>
<dbReference type="Proteomes" id="UP000607435">
    <property type="component" value="Unassembled WGS sequence"/>
</dbReference>
<keyword evidence="2" id="KW-1185">Reference proteome</keyword>
<dbReference type="Gene3D" id="3.40.50.150">
    <property type="entry name" value="Vaccinia Virus protein VP39"/>
    <property type="match status" value="1"/>
</dbReference>
<protein>
    <submittedName>
        <fullName evidence="1">Class I SAM-dependent methyltransferase</fullName>
    </submittedName>
</protein>
<reference evidence="1 2" key="1">
    <citation type="submission" date="2020-08" db="EMBL/GenBank/DDBJ databases">
        <title>Winogradskyella ouciana sp. nov., isolated from the hadal seawater of the Mariana Trench.</title>
        <authorList>
            <person name="He X."/>
        </authorList>
    </citation>
    <scope>NUCLEOTIDE SEQUENCE [LARGE SCALE GENOMIC DNA]</scope>
    <source>
        <strain evidence="1 2">KCTC 22026</strain>
    </source>
</reference>
<gene>
    <name evidence="1" type="ORF">H6H04_00355</name>
</gene>
<accession>A0ABR6XWG7</accession>
<keyword evidence="1" id="KW-0808">Transferase</keyword>
<dbReference type="RefSeq" id="WP_186843962.1">
    <property type="nucleotide sequence ID" value="NZ_JACOME010000001.1"/>
</dbReference>
<organism evidence="1 2">
    <name type="scientific">Winogradskyella echinorum</name>
    <dbReference type="NCBI Taxonomy" id="538189"/>
    <lineage>
        <taxon>Bacteria</taxon>
        <taxon>Pseudomonadati</taxon>
        <taxon>Bacteroidota</taxon>
        <taxon>Flavobacteriia</taxon>
        <taxon>Flavobacteriales</taxon>
        <taxon>Flavobacteriaceae</taxon>
        <taxon>Winogradskyella</taxon>
    </lineage>
</organism>
<dbReference type="InterPro" id="IPR029063">
    <property type="entry name" value="SAM-dependent_MTases_sf"/>
</dbReference>
<proteinExistence type="predicted"/>
<dbReference type="SUPFAM" id="SSF53335">
    <property type="entry name" value="S-adenosyl-L-methionine-dependent methyltransferases"/>
    <property type="match status" value="1"/>
</dbReference>
<sequence length="242" mass="28541">MYKSLKKVANFIIPKQVLRKNEIFLRKLISIKYKGKKHKCNICNFQLKQFIELKNNDLLCPRCGSRSRTRRLFLQLEKSNLLSGQVLHFSPPRSLFEKLKKQKGLSYFGSDFENEFLADHNYDITSITRESNFFDFIICYHVLEHIENDQAAMKELYRVLKPSGSCYIQTPFKEGDIYEDIKITTPKERKKAFGQEDHVRIYSINGLKKRLESVGFMVETKIYENDFYLGLKNETVIVARKN</sequence>